<dbReference type="InterPro" id="IPR035965">
    <property type="entry name" value="PAS-like_dom_sf"/>
</dbReference>
<dbReference type="GO" id="GO:0007234">
    <property type="term" value="P:osmosensory signaling via phosphorelay pathway"/>
    <property type="evidence" value="ECO:0007669"/>
    <property type="project" value="TreeGrafter"/>
</dbReference>
<gene>
    <name evidence="13" type="ORF">FHS56_000462</name>
</gene>
<dbReference type="Pfam" id="PF00989">
    <property type="entry name" value="PAS"/>
    <property type="match status" value="1"/>
</dbReference>
<dbReference type="CDD" id="cd00082">
    <property type="entry name" value="HisKA"/>
    <property type="match status" value="1"/>
</dbReference>
<reference evidence="13 14" key="1">
    <citation type="submission" date="2020-03" db="EMBL/GenBank/DDBJ databases">
        <title>Genomic Encyclopedia of Type Strains, Phase IV (KMG-IV): sequencing the most valuable type-strain genomes for metagenomic binning, comparative biology and taxonomic classification.</title>
        <authorList>
            <person name="Goeker M."/>
        </authorList>
    </citation>
    <scope>NUCLEOTIDE SEQUENCE [LARGE SCALE GENOMIC DNA]</scope>
    <source>
        <strain evidence="13 14">DSM 5718</strain>
    </source>
</reference>
<dbReference type="FunFam" id="3.30.450.20:FF:000060">
    <property type="entry name" value="Sensor protein FixL"/>
    <property type="match status" value="1"/>
</dbReference>
<keyword evidence="6" id="KW-0418">Kinase</keyword>
<evidence type="ECO:0000256" key="4">
    <source>
        <dbReference type="ARBA" id="ARBA00022679"/>
    </source>
</evidence>
<dbReference type="RefSeq" id="WP_166918260.1">
    <property type="nucleotide sequence ID" value="NZ_JAASRN010000001.1"/>
</dbReference>
<dbReference type="InterPro" id="IPR003661">
    <property type="entry name" value="HisK_dim/P_dom"/>
</dbReference>
<dbReference type="GO" id="GO:0000156">
    <property type="term" value="F:phosphorelay response regulator activity"/>
    <property type="evidence" value="ECO:0007669"/>
    <property type="project" value="TreeGrafter"/>
</dbReference>
<sequence length="378" mass="43194">MSSYYDEQSQESLSTRLQMIIESAVDGIITIDEHGIIETFNRSASLIFGYEPAEVLGKNISILMPEPYRSAHDSYITRYLKTAEKRIIGIGREVLGQRKDGTVFPFFLSVGEGVVNGRRIFTGIVRDMSEQKAAEQKIRDYAKALEQSNRELESFAYIVSHDLQEPLRKIQAFGERLLKKEAERLSEQGKDYLQRMLNAGERMQRLIEDLLRFSRITSRPQPYESLTLAAVIKEVLADLEWQIEQRRASIDIEGGELVFEASKHQMHQLFLNLLSNALKFQKEEVPPHIHIRGSSYEADGKEWLKVEVADNGLGFNEQFAEKIFVIFQRLHHSYEGTGVGLAICKKIVEQHGGRIEAHSREGEGSTFIIYLPIKQTMV</sequence>
<evidence type="ECO:0000256" key="3">
    <source>
        <dbReference type="ARBA" id="ARBA00022553"/>
    </source>
</evidence>
<evidence type="ECO:0000256" key="10">
    <source>
        <dbReference type="ARBA" id="ARBA00070616"/>
    </source>
</evidence>
<dbReference type="InterPro" id="IPR013767">
    <property type="entry name" value="PAS_fold"/>
</dbReference>
<evidence type="ECO:0000256" key="1">
    <source>
        <dbReference type="ARBA" id="ARBA00000085"/>
    </source>
</evidence>
<dbReference type="InterPro" id="IPR003594">
    <property type="entry name" value="HATPase_dom"/>
</dbReference>
<dbReference type="Proteomes" id="UP000537126">
    <property type="component" value="Unassembled WGS sequence"/>
</dbReference>
<dbReference type="GO" id="GO:0030295">
    <property type="term" value="F:protein kinase activator activity"/>
    <property type="evidence" value="ECO:0007669"/>
    <property type="project" value="TreeGrafter"/>
</dbReference>
<keyword evidence="7" id="KW-0067">ATP-binding</keyword>
<dbReference type="Pfam" id="PF02518">
    <property type="entry name" value="HATPase_c"/>
    <property type="match status" value="1"/>
</dbReference>
<name>A0A846MN53_9BACT</name>
<dbReference type="PANTHER" id="PTHR42878">
    <property type="entry name" value="TWO-COMPONENT HISTIDINE KINASE"/>
    <property type="match status" value="1"/>
</dbReference>
<keyword evidence="8" id="KW-0472">Membrane</keyword>
<evidence type="ECO:0000256" key="7">
    <source>
        <dbReference type="ARBA" id="ARBA00022840"/>
    </source>
</evidence>
<proteinExistence type="predicted"/>
<dbReference type="CDD" id="cd00130">
    <property type="entry name" value="PAS"/>
    <property type="match status" value="1"/>
</dbReference>
<organism evidence="13 14">
    <name type="scientific">Thermonema lapsum</name>
    <dbReference type="NCBI Taxonomy" id="28195"/>
    <lineage>
        <taxon>Bacteria</taxon>
        <taxon>Pseudomonadati</taxon>
        <taxon>Bacteroidota</taxon>
        <taxon>Cytophagia</taxon>
        <taxon>Cytophagales</taxon>
        <taxon>Thermonemataceae</taxon>
        <taxon>Thermonema</taxon>
    </lineage>
</organism>
<keyword evidence="3" id="KW-0597">Phosphoprotein</keyword>
<dbReference type="PROSITE" id="PS50112">
    <property type="entry name" value="PAS"/>
    <property type="match status" value="1"/>
</dbReference>
<dbReference type="FunFam" id="3.30.565.10:FF:000006">
    <property type="entry name" value="Sensor histidine kinase WalK"/>
    <property type="match status" value="1"/>
</dbReference>
<dbReference type="EC" id="2.7.13.3" evidence="2"/>
<dbReference type="Gene3D" id="3.30.450.20">
    <property type="entry name" value="PAS domain"/>
    <property type="match status" value="1"/>
</dbReference>
<dbReference type="GO" id="GO:0016020">
    <property type="term" value="C:membrane"/>
    <property type="evidence" value="ECO:0007669"/>
    <property type="project" value="UniProtKB-SubCell"/>
</dbReference>
<dbReference type="SUPFAM" id="SSF55785">
    <property type="entry name" value="PYP-like sensor domain (PAS domain)"/>
    <property type="match status" value="1"/>
</dbReference>
<dbReference type="InterPro" id="IPR004358">
    <property type="entry name" value="Sig_transdc_His_kin-like_C"/>
</dbReference>
<dbReference type="GO" id="GO:0006355">
    <property type="term" value="P:regulation of DNA-templated transcription"/>
    <property type="evidence" value="ECO:0007669"/>
    <property type="project" value="InterPro"/>
</dbReference>
<dbReference type="InterPro" id="IPR050351">
    <property type="entry name" value="BphY/WalK/GraS-like"/>
</dbReference>
<comment type="function">
    <text evidence="9">Putative oxygen sensor; modulates the activity of FixJ, a transcriptional activator of nitrogen fixation fixK gene. FixL probably acts as a kinase that phosphorylates FixJ.</text>
</comment>
<dbReference type="AlphaFoldDB" id="A0A846MN53"/>
<comment type="catalytic activity">
    <reaction evidence="1">
        <text>ATP + protein L-histidine = ADP + protein N-phospho-L-histidine.</text>
        <dbReference type="EC" id="2.7.13.3"/>
    </reaction>
</comment>
<dbReference type="GO" id="GO:0000155">
    <property type="term" value="F:phosphorelay sensor kinase activity"/>
    <property type="evidence" value="ECO:0007669"/>
    <property type="project" value="InterPro"/>
</dbReference>
<dbReference type="PANTHER" id="PTHR42878:SF15">
    <property type="entry name" value="BACTERIOPHYTOCHROME"/>
    <property type="match status" value="1"/>
</dbReference>
<dbReference type="InterPro" id="IPR005467">
    <property type="entry name" value="His_kinase_dom"/>
</dbReference>
<dbReference type="NCBIfam" id="TIGR00229">
    <property type="entry name" value="sensory_box"/>
    <property type="match status" value="1"/>
</dbReference>
<feature type="domain" description="Histidine kinase" evidence="11">
    <location>
        <begin position="158"/>
        <end position="375"/>
    </location>
</feature>
<dbReference type="InterPro" id="IPR000014">
    <property type="entry name" value="PAS"/>
</dbReference>
<dbReference type="InterPro" id="IPR036097">
    <property type="entry name" value="HisK_dim/P_sf"/>
</dbReference>
<accession>A0A846MN53</accession>
<evidence type="ECO:0000313" key="14">
    <source>
        <dbReference type="Proteomes" id="UP000537126"/>
    </source>
</evidence>
<dbReference type="PROSITE" id="PS50109">
    <property type="entry name" value="HIS_KIN"/>
    <property type="match status" value="1"/>
</dbReference>
<evidence type="ECO:0000313" key="13">
    <source>
        <dbReference type="EMBL" id="NIK72976.1"/>
    </source>
</evidence>
<evidence type="ECO:0000256" key="9">
    <source>
        <dbReference type="ARBA" id="ARBA00059827"/>
    </source>
</evidence>
<evidence type="ECO:0000259" key="12">
    <source>
        <dbReference type="PROSITE" id="PS50112"/>
    </source>
</evidence>
<dbReference type="SUPFAM" id="SSF55874">
    <property type="entry name" value="ATPase domain of HSP90 chaperone/DNA topoisomerase II/histidine kinase"/>
    <property type="match status" value="1"/>
</dbReference>
<dbReference type="Pfam" id="PF00512">
    <property type="entry name" value="HisKA"/>
    <property type="match status" value="1"/>
</dbReference>
<dbReference type="EMBL" id="JAASRN010000001">
    <property type="protein sequence ID" value="NIK72976.1"/>
    <property type="molecule type" value="Genomic_DNA"/>
</dbReference>
<dbReference type="SMART" id="SM00387">
    <property type="entry name" value="HATPase_c"/>
    <property type="match status" value="1"/>
</dbReference>
<dbReference type="SUPFAM" id="SSF47384">
    <property type="entry name" value="Homodimeric domain of signal transducing histidine kinase"/>
    <property type="match status" value="1"/>
</dbReference>
<dbReference type="Gene3D" id="3.30.565.10">
    <property type="entry name" value="Histidine kinase-like ATPase, C-terminal domain"/>
    <property type="match status" value="1"/>
</dbReference>
<evidence type="ECO:0000256" key="6">
    <source>
        <dbReference type="ARBA" id="ARBA00022777"/>
    </source>
</evidence>
<dbReference type="InterPro" id="IPR036890">
    <property type="entry name" value="HATPase_C_sf"/>
</dbReference>
<evidence type="ECO:0000256" key="8">
    <source>
        <dbReference type="ARBA" id="ARBA00023136"/>
    </source>
</evidence>
<dbReference type="GO" id="GO:0005524">
    <property type="term" value="F:ATP binding"/>
    <property type="evidence" value="ECO:0007669"/>
    <property type="project" value="UniProtKB-KW"/>
</dbReference>
<keyword evidence="14" id="KW-1185">Reference proteome</keyword>
<dbReference type="PRINTS" id="PR00344">
    <property type="entry name" value="BCTRLSENSOR"/>
</dbReference>
<evidence type="ECO:0000259" key="11">
    <source>
        <dbReference type="PROSITE" id="PS50109"/>
    </source>
</evidence>
<dbReference type="SMART" id="SM00091">
    <property type="entry name" value="PAS"/>
    <property type="match status" value="1"/>
</dbReference>
<comment type="caution">
    <text evidence="13">The sequence shown here is derived from an EMBL/GenBank/DDBJ whole genome shotgun (WGS) entry which is preliminary data.</text>
</comment>
<evidence type="ECO:0000256" key="2">
    <source>
        <dbReference type="ARBA" id="ARBA00012438"/>
    </source>
</evidence>
<dbReference type="Gene3D" id="1.10.287.130">
    <property type="match status" value="1"/>
</dbReference>
<feature type="domain" description="PAS" evidence="12">
    <location>
        <begin position="13"/>
        <end position="83"/>
    </location>
</feature>
<protein>
    <recommendedName>
        <fullName evidence="10">Sensor protein FixL</fullName>
        <ecNumber evidence="2">2.7.13.3</ecNumber>
    </recommendedName>
</protein>
<dbReference type="SMART" id="SM00388">
    <property type="entry name" value="HisKA"/>
    <property type="match status" value="1"/>
</dbReference>
<keyword evidence="4" id="KW-0808">Transferase</keyword>
<keyword evidence="5" id="KW-0547">Nucleotide-binding</keyword>
<evidence type="ECO:0000256" key="5">
    <source>
        <dbReference type="ARBA" id="ARBA00022741"/>
    </source>
</evidence>